<evidence type="ECO:0000313" key="2">
    <source>
        <dbReference type="EMBL" id="CAG9803575.1"/>
    </source>
</evidence>
<evidence type="ECO:0000256" key="1">
    <source>
        <dbReference type="SAM" id="MobiDB-lite"/>
    </source>
</evidence>
<name>A0A9N9RRJ8_9DIPT</name>
<keyword evidence="3" id="KW-1185">Reference proteome</keyword>
<accession>A0A9N9RRJ8</accession>
<sequence length="281" mass="30912">MFGCCCVNKKALKKEQAKIESKATAEAGDDKKSNENDNNNVNTKASPQKVSATDATSPVSEGRNDKSNSSEEGNNFNLNGLIMSDGLVEEIDIQLKSRLEREKSTDTTSGGSNITVIEGHVPDESVSNIHDDDLCNNILNNNQIVNNTVSISKNIDNNNVEEFEIESDRHSAKNNNGNDSISKLNSNSSTRLPGCLLRRDSSRASVKKKVRCSETAEVIPTPDYFINTDELHAEEDEDDVFCDEVPAQMPRGNMCTPYVARKGSLPVVEPLPDWFPNPRCF</sequence>
<protein>
    <submittedName>
        <fullName evidence="2">Uncharacterized protein</fullName>
    </submittedName>
</protein>
<gene>
    <name evidence="2" type="ORF">CHIRRI_LOCUS6473</name>
</gene>
<feature type="compositionally biased region" description="Basic and acidic residues" evidence="1">
    <location>
        <begin position="14"/>
        <end position="35"/>
    </location>
</feature>
<reference evidence="2" key="1">
    <citation type="submission" date="2022-01" db="EMBL/GenBank/DDBJ databases">
        <authorList>
            <person name="King R."/>
        </authorList>
    </citation>
    <scope>NUCLEOTIDE SEQUENCE</scope>
</reference>
<dbReference type="EMBL" id="OU895878">
    <property type="protein sequence ID" value="CAG9803575.1"/>
    <property type="molecule type" value="Genomic_DNA"/>
</dbReference>
<proteinExistence type="predicted"/>
<dbReference type="Proteomes" id="UP001153620">
    <property type="component" value="Chromosome 2"/>
</dbReference>
<feature type="region of interest" description="Disordered" evidence="1">
    <location>
        <begin position="166"/>
        <end position="185"/>
    </location>
</feature>
<evidence type="ECO:0000313" key="3">
    <source>
        <dbReference type="Proteomes" id="UP001153620"/>
    </source>
</evidence>
<feature type="compositionally biased region" description="Polar residues" evidence="1">
    <location>
        <begin position="173"/>
        <end position="185"/>
    </location>
</feature>
<reference evidence="2" key="2">
    <citation type="submission" date="2022-10" db="EMBL/GenBank/DDBJ databases">
        <authorList>
            <consortium name="ENA_rothamsted_submissions"/>
            <consortium name="culmorum"/>
            <person name="King R."/>
        </authorList>
    </citation>
    <scope>NUCLEOTIDE SEQUENCE</scope>
</reference>
<feature type="compositionally biased region" description="Polar residues" evidence="1">
    <location>
        <begin position="45"/>
        <end position="59"/>
    </location>
</feature>
<feature type="region of interest" description="Disordered" evidence="1">
    <location>
        <begin position="14"/>
        <end position="77"/>
    </location>
</feature>
<organism evidence="2 3">
    <name type="scientific">Chironomus riparius</name>
    <dbReference type="NCBI Taxonomy" id="315576"/>
    <lineage>
        <taxon>Eukaryota</taxon>
        <taxon>Metazoa</taxon>
        <taxon>Ecdysozoa</taxon>
        <taxon>Arthropoda</taxon>
        <taxon>Hexapoda</taxon>
        <taxon>Insecta</taxon>
        <taxon>Pterygota</taxon>
        <taxon>Neoptera</taxon>
        <taxon>Endopterygota</taxon>
        <taxon>Diptera</taxon>
        <taxon>Nematocera</taxon>
        <taxon>Chironomoidea</taxon>
        <taxon>Chironomidae</taxon>
        <taxon>Chironominae</taxon>
        <taxon>Chironomus</taxon>
    </lineage>
</organism>
<dbReference type="AlphaFoldDB" id="A0A9N9RRJ8"/>